<dbReference type="AlphaFoldDB" id="A0A078KZT3"/>
<dbReference type="Proteomes" id="UP000044071">
    <property type="component" value="Unassembled WGS sequence"/>
</dbReference>
<accession>A0A078KZT3</accession>
<dbReference type="OrthoDB" id="9897544at2"/>
<evidence type="ECO:0000313" key="1">
    <source>
        <dbReference type="EMBL" id="CDZ77319.1"/>
    </source>
</evidence>
<protein>
    <submittedName>
        <fullName evidence="1">Uncharacterized protein</fullName>
    </submittedName>
</protein>
<reference evidence="1 2" key="1">
    <citation type="submission" date="2014-06" db="EMBL/GenBank/DDBJ databases">
        <authorList>
            <person name="Urmite Genomes Urmite Genomes"/>
        </authorList>
    </citation>
    <scope>NUCLEOTIDE SEQUENCE [LARGE SCALE GENOMIC DNA]</scope>
</reference>
<dbReference type="Gene3D" id="2.170.270.10">
    <property type="entry name" value="SET domain"/>
    <property type="match status" value="1"/>
</dbReference>
<dbReference type="RefSeq" id="WP_043873880.1">
    <property type="nucleotide sequence ID" value="NZ_CCVW01000002.1"/>
</dbReference>
<sequence>MPSTVLDLPKTHTVNYSSKPLCGNDDIIEISPQEFAMQFNFEWHDDLLIEDTLVQSYQKQKGKLHTLACGYAVYSERYPQESINESFILNKISNLPALIQQQKKAAEKYLKQVETVIPNLVVCDINDQVGKGLFWRGPGILKKGTAIACYSGIMDASLSGVANFSGYGYTVPAHPLFKNYSSGARGVINGFQGNHARFVQHFPDAESLSKEFKFDSSLQLQDIATANVDAYNFVYEGMPLVILITKEDVLPNSQFGFDYGANYWAKAYQCSQIEPLLFTKHAEVLDPTKYERLNINLVLSGEAISLPFNEVMEHILANEPYIIQDANTKNIVQLSLKKLIPMVIEELQKQNGAPNSISFHFLNWLIKSNQVQSSTENYQSKFINNIHSILLKHWLKNSFEGSVSAKAKVPYIDRILGQITESMTADKVFLAVKMALDYTESKDFYAKQLQEMRREIIGAMKIYNADKVSSQITSTEVKSLSF</sequence>
<keyword evidence="2" id="KW-1185">Reference proteome</keyword>
<name>A0A078KZT3_9GAMM</name>
<proteinExistence type="predicted"/>
<organism evidence="1 2">
    <name type="scientific">Legionella massiliensis</name>
    <dbReference type="NCBI Taxonomy" id="1034943"/>
    <lineage>
        <taxon>Bacteria</taxon>
        <taxon>Pseudomonadati</taxon>
        <taxon>Pseudomonadota</taxon>
        <taxon>Gammaproteobacteria</taxon>
        <taxon>Legionellales</taxon>
        <taxon>Legionellaceae</taxon>
        <taxon>Legionella</taxon>
    </lineage>
</organism>
<evidence type="ECO:0000313" key="2">
    <source>
        <dbReference type="Proteomes" id="UP000044071"/>
    </source>
</evidence>
<gene>
    <name evidence="1" type="ORF">BN59_01602</name>
</gene>
<dbReference type="EMBL" id="CCSB01000002">
    <property type="protein sequence ID" value="CDZ77319.1"/>
    <property type="molecule type" value="Genomic_DNA"/>
</dbReference>
<dbReference type="InterPro" id="IPR046341">
    <property type="entry name" value="SET_dom_sf"/>
</dbReference>